<evidence type="ECO:0000313" key="3">
    <source>
        <dbReference type="Proteomes" id="UP000030377"/>
    </source>
</evidence>
<evidence type="ECO:0000256" key="1">
    <source>
        <dbReference type="SAM" id="MobiDB-lite"/>
    </source>
</evidence>
<feature type="region of interest" description="Disordered" evidence="1">
    <location>
        <begin position="369"/>
        <end position="388"/>
    </location>
</feature>
<evidence type="ECO:0000313" key="2">
    <source>
        <dbReference type="EMBL" id="KGT74359.1"/>
    </source>
</evidence>
<dbReference type="AlphaFoldDB" id="A0A0A3XM61"/>
<proteinExistence type="predicted"/>
<dbReference type="Proteomes" id="UP000030377">
    <property type="component" value="Unassembled WGS sequence"/>
</dbReference>
<name>A0A0A3XM61_BRAJP</name>
<reference evidence="2 3" key="1">
    <citation type="submission" date="2014-09" db="EMBL/GenBank/DDBJ databases">
        <title>Draft genome of Bradyrhizobium japonicum Is-34.</title>
        <authorList>
            <person name="Tsurumaru H."/>
            <person name="Yamakawa T."/>
            <person name="Hashimoto S."/>
            <person name="Okizaki K."/>
            <person name="Kanesaki Y."/>
            <person name="Yoshikawa H."/>
            <person name="Yajima S."/>
        </authorList>
    </citation>
    <scope>NUCLEOTIDE SEQUENCE [LARGE SCALE GENOMIC DNA]</scope>
    <source>
        <strain evidence="2 3">Is-34</strain>
    </source>
</reference>
<sequence length="411" mass="43254">MKNNYSANSDPAATNDSSQGYAVGSTWINVASGTIWQCSSASAGAAVWMNVGSASASILVRARGNLASRAPTIYDNFDAPDDTPVQGRISPTGQTWVCTGPGAQTLAIKGGRMTAKDNCYNYLPVQPGTFYRQSEVVSFVPGPNGVSDRGLNNAVMLATADLNLMHPDCKFFHAQVTPDGYVLQQTATGIPGLNTGAFGIGSWKTPWPTDDTPLNCSIEYDFTDRAATIFGPDGQARTHAFSAAPSGDVGIQQSDISYVGWQMAFYGPNWMVESGPSLAGALASSGSAAPMGIVSPIYGSGFRKLNPFSLQLAGGGNAWFRVMNGGVWGNPNAYGWAIAGTMRFDATDYTDQDGAITAWEFDCTAVNPPRHHSCKSNSDASTRRDVDSPDSHLAGAFVIQAVAKHVSGSRA</sequence>
<dbReference type="EMBL" id="JRPN01000035">
    <property type="protein sequence ID" value="KGT74359.1"/>
    <property type="molecule type" value="Genomic_DNA"/>
</dbReference>
<comment type="caution">
    <text evidence="2">The sequence shown here is derived from an EMBL/GenBank/DDBJ whole genome shotgun (WGS) entry which is preliminary data.</text>
</comment>
<accession>A0A0A3XM61</accession>
<organism evidence="2 3">
    <name type="scientific">Bradyrhizobium japonicum</name>
    <dbReference type="NCBI Taxonomy" id="375"/>
    <lineage>
        <taxon>Bacteria</taxon>
        <taxon>Pseudomonadati</taxon>
        <taxon>Pseudomonadota</taxon>
        <taxon>Alphaproteobacteria</taxon>
        <taxon>Hyphomicrobiales</taxon>
        <taxon>Nitrobacteraceae</taxon>
        <taxon>Bradyrhizobium</taxon>
    </lineage>
</organism>
<protein>
    <submittedName>
        <fullName evidence="2">Uncharacterized protein</fullName>
    </submittedName>
</protein>
<gene>
    <name evidence="2" type="ORF">MA20_40505</name>
</gene>
<dbReference type="RefSeq" id="WP_028160374.1">
    <property type="nucleotide sequence ID" value="NZ_JANUDC010000001.1"/>
</dbReference>